<accession>A0A3N4KFQ7</accession>
<dbReference type="EMBL" id="ML119165">
    <property type="protein sequence ID" value="RPB08308.1"/>
    <property type="molecule type" value="Genomic_DNA"/>
</dbReference>
<proteinExistence type="predicted"/>
<dbReference type="InParanoid" id="A0A3N4KFQ7"/>
<protein>
    <submittedName>
        <fullName evidence="1">Uncharacterized protein</fullName>
    </submittedName>
</protein>
<evidence type="ECO:0000313" key="2">
    <source>
        <dbReference type="Proteomes" id="UP000277580"/>
    </source>
</evidence>
<keyword evidence="2" id="KW-1185">Reference proteome</keyword>
<reference evidence="1 2" key="1">
    <citation type="journal article" date="2018" name="Nat. Ecol. Evol.">
        <title>Pezizomycetes genomes reveal the molecular basis of ectomycorrhizal truffle lifestyle.</title>
        <authorList>
            <person name="Murat C."/>
            <person name="Payen T."/>
            <person name="Noel B."/>
            <person name="Kuo A."/>
            <person name="Morin E."/>
            <person name="Chen J."/>
            <person name="Kohler A."/>
            <person name="Krizsan K."/>
            <person name="Balestrini R."/>
            <person name="Da Silva C."/>
            <person name="Montanini B."/>
            <person name="Hainaut M."/>
            <person name="Levati E."/>
            <person name="Barry K.W."/>
            <person name="Belfiori B."/>
            <person name="Cichocki N."/>
            <person name="Clum A."/>
            <person name="Dockter R.B."/>
            <person name="Fauchery L."/>
            <person name="Guy J."/>
            <person name="Iotti M."/>
            <person name="Le Tacon F."/>
            <person name="Lindquist E.A."/>
            <person name="Lipzen A."/>
            <person name="Malagnac F."/>
            <person name="Mello A."/>
            <person name="Molinier V."/>
            <person name="Miyauchi S."/>
            <person name="Poulain J."/>
            <person name="Riccioni C."/>
            <person name="Rubini A."/>
            <person name="Sitrit Y."/>
            <person name="Splivallo R."/>
            <person name="Traeger S."/>
            <person name="Wang M."/>
            <person name="Zifcakova L."/>
            <person name="Wipf D."/>
            <person name="Zambonelli A."/>
            <person name="Paolocci F."/>
            <person name="Nowrousian M."/>
            <person name="Ottonello S."/>
            <person name="Baldrian P."/>
            <person name="Spatafora J.W."/>
            <person name="Henrissat B."/>
            <person name="Nagy L.G."/>
            <person name="Aury J.M."/>
            <person name="Wincker P."/>
            <person name="Grigoriev I.V."/>
            <person name="Bonfante P."/>
            <person name="Martin F.M."/>
        </authorList>
    </citation>
    <scope>NUCLEOTIDE SEQUENCE [LARGE SCALE GENOMIC DNA]</scope>
    <source>
        <strain evidence="1 2">CCBAS932</strain>
    </source>
</reference>
<organism evidence="1 2">
    <name type="scientific">Morchella conica CCBAS932</name>
    <dbReference type="NCBI Taxonomy" id="1392247"/>
    <lineage>
        <taxon>Eukaryota</taxon>
        <taxon>Fungi</taxon>
        <taxon>Dikarya</taxon>
        <taxon>Ascomycota</taxon>
        <taxon>Pezizomycotina</taxon>
        <taxon>Pezizomycetes</taxon>
        <taxon>Pezizales</taxon>
        <taxon>Morchellaceae</taxon>
        <taxon>Morchella</taxon>
    </lineage>
</organism>
<gene>
    <name evidence="1" type="ORF">P167DRAFT_549062</name>
</gene>
<name>A0A3N4KFQ7_9PEZI</name>
<dbReference type="Proteomes" id="UP000277580">
    <property type="component" value="Unassembled WGS sequence"/>
</dbReference>
<sequence length="126" mass="14053">MISPGLEPGTTTAYLYPGVSFEVFFTCMSGIGVGGLGNFSRATDGEAIEKELVEMWLWILLVLGHIDYQSDLSILTLATAVVPGDYQPDKYYKRRAQWTHGHQLQTDTTHLYGRSPTTDSAYYSKH</sequence>
<evidence type="ECO:0000313" key="1">
    <source>
        <dbReference type="EMBL" id="RPB08308.1"/>
    </source>
</evidence>
<dbReference type="AlphaFoldDB" id="A0A3N4KFQ7"/>